<proteinExistence type="inferred from homology"/>
<feature type="region of interest" description="Disordered" evidence="8">
    <location>
        <begin position="498"/>
        <end position="521"/>
    </location>
</feature>
<dbReference type="EMBL" id="JAUDZG010000002">
    <property type="protein sequence ID" value="KAK3307774.1"/>
    <property type="molecule type" value="Genomic_DNA"/>
</dbReference>
<protein>
    <submittedName>
        <fullName evidence="11">General substrate transporter</fullName>
    </submittedName>
</protein>
<dbReference type="NCBIfam" id="TIGR00879">
    <property type="entry name" value="SP"/>
    <property type="match status" value="1"/>
</dbReference>
<evidence type="ECO:0000256" key="6">
    <source>
        <dbReference type="ARBA" id="ARBA00023136"/>
    </source>
</evidence>
<evidence type="ECO:0000313" key="11">
    <source>
        <dbReference type="EMBL" id="KAK3307774.1"/>
    </source>
</evidence>
<evidence type="ECO:0000313" key="12">
    <source>
        <dbReference type="Proteomes" id="UP001273166"/>
    </source>
</evidence>
<dbReference type="PANTHER" id="PTHR48022">
    <property type="entry name" value="PLASTIDIC GLUCOSE TRANSPORTER 4"/>
    <property type="match status" value="1"/>
</dbReference>
<feature type="transmembrane region" description="Helical" evidence="9">
    <location>
        <begin position="436"/>
        <end position="455"/>
    </location>
</feature>
<keyword evidence="5 9" id="KW-1133">Transmembrane helix</keyword>
<feature type="transmembrane region" description="Helical" evidence="9">
    <location>
        <begin position="60"/>
        <end position="82"/>
    </location>
</feature>
<feature type="compositionally biased region" description="Basic and acidic residues" evidence="8">
    <location>
        <begin position="508"/>
        <end position="521"/>
    </location>
</feature>
<feature type="domain" description="Major facilitator superfamily (MFS) profile" evidence="10">
    <location>
        <begin position="17"/>
        <end position="459"/>
    </location>
</feature>
<dbReference type="PROSITE" id="PS50850">
    <property type="entry name" value="MFS"/>
    <property type="match status" value="1"/>
</dbReference>
<evidence type="ECO:0000256" key="2">
    <source>
        <dbReference type="ARBA" id="ARBA00010992"/>
    </source>
</evidence>
<dbReference type="InterPro" id="IPR003663">
    <property type="entry name" value="Sugar/inositol_transpt"/>
</dbReference>
<comment type="caution">
    <text evidence="11">The sequence shown here is derived from an EMBL/GenBank/DDBJ whole genome shotgun (WGS) entry which is preliminary data.</text>
</comment>
<accession>A0AAJ0M3V1</accession>
<comment type="similarity">
    <text evidence="2 7">Belongs to the major facilitator superfamily. Sugar transporter (TC 2.A.1.1) family.</text>
</comment>
<dbReference type="RefSeq" id="XP_062723554.1">
    <property type="nucleotide sequence ID" value="XM_062865682.1"/>
</dbReference>
<organism evidence="11 12">
    <name type="scientific">Chaetomium strumarium</name>
    <dbReference type="NCBI Taxonomy" id="1170767"/>
    <lineage>
        <taxon>Eukaryota</taxon>
        <taxon>Fungi</taxon>
        <taxon>Dikarya</taxon>
        <taxon>Ascomycota</taxon>
        <taxon>Pezizomycotina</taxon>
        <taxon>Sordariomycetes</taxon>
        <taxon>Sordariomycetidae</taxon>
        <taxon>Sordariales</taxon>
        <taxon>Chaetomiaceae</taxon>
        <taxon>Chaetomium</taxon>
    </lineage>
</organism>
<sequence>MGVFTKFRLFNRRLALASLLIAISTANYGFDNQAFASTQAMDAFERQFGEYDAAKGTYVLPPVWLSLFNSLNYIGFAAGVILGSIMSRRWGRRWAMFLMSCYACVTATIGVTSRNREQIMAARILNYVYVGIELSVIPTYQAEMVPAAARGFMVGSYQLSLIVGGLVINCVCFGTSTISDNRAWRIPLGLFYIVPVTILSLIWFVPESPRWLLRQGRADEALANLRAIRAGPFTEDQIQAEFAELRYALDHEPQQAHDFVELFRGSNLRRTGIVVAVNFLMQATGQAFVSQYSAIYVKSLGTINPFGFNLILAAVNITTMFAMLLLTDQAGRRTFLFISSTIVCFAMMTMAGLGIKTPVSLAARNGIVSMIAVWACGFSSGWGPLSYVITSEVASARLRDLTTRVGFGVNVVTNFLVSFSVPYLLSDKYANLQSKLGFIFGSIMAVGFVFVYFCVPECKGRTLEQVNYLFESGVPLRDFAKVDVQALLGAEMQNAAAKQADVEQDEAEASHVDHPSGQKGV</sequence>
<dbReference type="GO" id="GO:0016020">
    <property type="term" value="C:membrane"/>
    <property type="evidence" value="ECO:0007669"/>
    <property type="project" value="UniProtKB-SubCell"/>
</dbReference>
<feature type="transmembrane region" description="Helical" evidence="9">
    <location>
        <begin position="306"/>
        <end position="327"/>
    </location>
</feature>
<keyword evidence="3 7" id="KW-0813">Transport</keyword>
<keyword evidence="6 9" id="KW-0472">Membrane</keyword>
<feature type="transmembrane region" description="Helical" evidence="9">
    <location>
        <begin position="154"/>
        <end position="178"/>
    </location>
</feature>
<feature type="transmembrane region" description="Helical" evidence="9">
    <location>
        <begin position="184"/>
        <end position="205"/>
    </location>
</feature>
<dbReference type="GO" id="GO:0005351">
    <property type="term" value="F:carbohydrate:proton symporter activity"/>
    <property type="evidence" value="ECO:0007669"/>
    <property type="project" value="TreeGrafter"/>
</dbReference>
<evidence type="ECO:0000256" key="1">
    <source>
        <dbReference type="ARBA" id="ARBA00004141"/>
    </source>
</evidence>
<feature type="transmembrane region" description="Helical" evidence="9">
    <location>
        <begin position="334"/>
        <end position="355"/>
    </location>
</feature>
<feature type="transmembrane region" description="Helical" evidence="9">
    <location>
        <begin position="273"/>
        <end position="294"/>
    </location>
</feature>
<keyword evidence="4 9" id="KW-0812">Transmembrane</keyword>
<evidence type="ECO:0000256" key="8">
    <source>
        <dbReference type="SAM" id="MobiDB-lite"/>
    </source>
</evidence>
<dbReference type="PANTHER" id="PTHR48022:SF10">
    <property type="entry name" value="MAJOR FACILITATOR SUPERFAMILY (MFS) PROFILE DOMAIN-CONTAINING PROTEIN"/>
    <property type="match status" value="1"/>
</dbReference>
<dbReference type="InterPro" id="IPR036259">
    <property type="entry name" value="MFS_trans_sf"/>
</dbReference>
<gene>
    <name evidence="11" type="ORF">B0T15DRAFT_428164</name>
</gene>
<reference evidence="11" key="1">
    <citation type="journal article" date="2023" name="Mol. Phylogenet. Evol.">
        <title>Genome-scale phylogeny and comparative genomics of the fungal order Sordariales.</title>
        <authorList>
            <person name="Hensen N."/>
            <person name="Bonometti L."/>
            <person name="Westerberg I."/>
            <person name="Brannstrom I.O."/>
            <person name="Guillou S."/>
            <person name="Cros-Aarteil S."/>
            <person name="Calhoun S."/>
            <person name="Haridas S."/>
            <person name="Kuo A."/>
            <person name="Mondo S."/>
            <person name="Pangilinan J."/>
            <person name="Riley R."/>
            <person name="LaButti K."/>
            <person name="Andreopoulos B."/>
            <person name="Lipzen A."/>
            <person name="Chen C."/>
            <person name="Yan M."/>
            <person name="Daum C."/>
            <person name="Ng V."/>
            <person name="Clum A."/>
            <person name="Steindorff A."/>
            <person name="Ohm R.A."/>
            <person name="Martin F."/>
            <person name="Silar P."/>
            <person name="Natvig D.O."/>
            <person name="Lalanne C."/>
            <person name="Gautier V."/>
            <person name="Ament-Velasquez S.L."/>
            <person name="Kruys A."/>
            <person name="Hutchinson M.I."/>
            <person name="Powell A.J."/>
            <person name="Barry K."/>
            <person name="Miller A.N."/>
            <person name="Grigoriev I.V."/>
            <person name="Debuchy R."/>
            <person name="Gladieux P."/>
            <person name="Hiltunen Thoren M."/>
            <person name="Johannesson H."/>
        </authorList>
    </citation>
    <scope>NUCLEOTIDE SEQUENCE</scope>
    <source>
        <strain evidence="11">CBS 333.67</strain>
    </source>
</reference>
<evidence type="ECO:0000256" key="7">
    <source>
        <dbReference type="RuleBase" id="RU003346"/>
    </source>
</evidence>
<name>A0AAJ0M3V1_9PEZI</name>
<evidence type="ECO:0000256" key="3">
    <source>
        <dbReference type="ARBA" id="ARBA00022448"/>
    </source>
</evidence>
<comment type="subcellular location">
    <subcellularLocation>
        <location evidence="1">Membrane</location>
        <topology evidence="1">Multi-pass membrane protein</topology>
    </subcellularLocation>
</comment>
<evidence type="ECO:0000256" key="4">
    <source>
        <dbReference type="ARBA" id="ARBA00022692"/>
    </source>
</evidence>
<dbReference type="FunFam" id="1.20.1250.20:FF:000078">
    <property type="entry name" value="MFS maltose transporter, putative"/>
    <property type="match status" value="1"/>
</dbReference>
<dbReference type="GeneID" id="87884511"/>
<feature type="transmembrane region" description="Helical" evidence="9">
    <location>
        <begin position="367"/>
        <end position="389"/>
    </location>
</feature>
<feature type="transmembrane region" description="Helical" evidence="9">
    <location>
        <begin position="401"/>
        <end position="424"/>
    </location>
</feature>
<dbReference type="SUPFAM" id="SSF103473">
    <property type="entry name" value="MFS general substrate transporter"/>
    <property type="match status" value="1"/>
</dbReference>
<dbReference type="InterPro" id="IPR005828">
    <property type="entry name" value="MFS_sugar_transport-like"/>
</dbReference>
<dbReference type="Pfam" id="PF00083">
    <property type="entry name" value="Sugar_tr"/>
    <property type="match status" value="1"/>
</dbReference>
<evidence type="ECO:0000259" key="10">
    <source>
        <dbReference type="PROSITE" id="PS50850"/>
    </source>
</evidence>
<reference evidence="11" key="2">
    <citation type="submission" date="2023-06" db="EMBL/GenBank/DDBJ databases">
        <authorList>
            <consortium name="Lawrence Berkeley National Laboratory"/>
            <person name="Mondo S.J."/>
            <person name="Hensen N."/>
            <person name="Bonometti L."/>
            <person name="Westerberg I."/>
            <person name="Brannstrom I.O."/>
            <person name="Guillou S."/>
            <person name="Cros-Aarteil S."/>
            <person name="Calhoun S."/>
            <person name="Haridas S."/>
            <person name="Kuo A."/>
            <person name="Pangilinan J."/>
            <person name="Riley R."/>
            <person name="Labutti K."/>
            <person name="Andreopoulos B."/>
            <person name="Lipzen A."/>
            <person name="Chen C."/>
            <person name="Yanf M."/>
            <person name="Daum C."/>
            <person name="Ng V."/>
            <person name="Clum A."/>
            <person name="Steindorff A."/>
            <person name="Ohm R."/>
            <person name="Martin F."/>
            <person name="Silar P."/>
            <person name="Natvig D."/>
            <person name="Lalanne C."/>
            <person name="Gautier V."/>
            <person name="Ament-Velasquez S.L."/>
            <person name="Kruys A."/>
            <person name="Hutchinson M.I."/>
            <person name="Powell A.J."/>
            <person name="Barry K."/>
            <person name="Miller A.N."/>
            <person name="Grigoriev I.V."/>
            <person name="Debuchy R."/>
            <person name="Gladieux P."/>
            <person name="Thoren M.H."/>
            <person name="Johannesson H."/>
        </authorList>
    </citation>
    <scope>NUCLEOTIDE SEQUENCE</scope>
    <source>
        <strain evidence="11">CBS 333.67</strain>
    </source>
</reference>
<dbReference type="AlphaFoldDB" id="A0AAJ0M3V1"/>
<evidence type="ECO:0000256" key="5">
    <source>
        <dbReference type="ARBA" id="ARBA00022989"/>
    </source>
</evidence>
<dbReference type="Gene3D" id="1.20.1250.20">
    <property type="entry name" value="MFS general substrate transporter like domains"/>
    <property type="match status" value="1"/>
</dbReference>
<keyword evidence="12" id="KW-1185">Reference proteome</keyword>
<dbReference type="InterPro" id="IPR050360">
    <property type="entry name" value="MFS_Sugar_Transporters"/>
</dbReference>
<evidence type="ECO:0000256" key="9">
    <source>
        <dbReference type="SAM" id="Phobius"/>
    </source>
</evidence>
<dbReference type="Proteomes" id="UP001273166">
    <property type="component" value="Unassembled WGS sequence"/>
</dbReference>
<dbReference type="InterPro" id="IPR020846">
    <property type="entry name" value="MFS_dom"/>
</dbReference>